<evidence type="ECO:0000313" key="1">
    <source>
        <dbReference type="EMBL" id="GFY27363.1"/>
    </source>
</evidence>
<comment type="caution">
    <text evidence="1">The sequence shown here is derived from an EMBL/GenBank/DDBJ whole genome shotgun (WGS) entry which is preliminary data.</text>
</comment>
<organism evidence="1 2">
    <name type="scientific">Trichonephila clavipes</name>
    <name type="common">Golden silk orbweaver</name>
    <name type="synonym">Nephila clavipes</name>
    <dbReference type="NCBI Taxonomy" id="2585209"/>
    <lineage>
        <taxon>Eukaryota</taxon>
        <taxon>Metazoa</taxon>
        <taxon>Ecdysozoa</taxon>
        <taxon>Arthropoda</taxon>
        <taxon>Chelicerata</taxon>
        <taxon>Arachnida</taxon>
        <taxon>Araneae</taxon>
        <taxon>Araneomorphae</taxon>
        <taxon>Entelegynae</taxon>
        <taxon>Araneoidea</taxon>
        <taxon>Nephilidae</taxon>
        <taxon>Trichonephila</taxon>
    </lineage>
</organism>
<dbReference type="Proteomes" id="UP000887159">
    <property type="component" value="Unassembled WGS sequence"/>
</dbReference>
<name>A0A8X7BDE9_TRICX</name>
<accession>A0A8X7BDE9</accession>
<evidence type="ECO:0000313" key="2">
    <source>
        <dbReference type="Proteomes" id="UP000887159"/>
    </source>
</evidence>
<dbReference type="EMBL" id="BMAU01021379">
    <property type="protein sequence ID" value="GFY27363.1"/>
    <property type="molecule type" value="Genomic_DNA"/>
</dbReference>
<protein>
    <submittedName>
        <fullName evidence="1">Uncharacterized protein</fullName>
    </submittedName>
</protein>
<proteinExistence type="predicted"/>
<gene>
    <name evidence="1" type="ORF">TNCV_2069831</name>
</gene>
<keyword evidence="2" id="KW-1185">Reference proteome</keyword>
<dbReference type="AlphaFoldDB" id="A0A8X7BDE9"/>
<sequence length="104" mass="11632">MAPPLKPQYADDRMSKVAGSTPAAVVRFSGCKNRSLLVLEYYLWSKLIGFIMVSLGHQSLPSADFSRLDEEEASPGGWEAITTSRAMFIQTKSTLDIFHYSHNY</sequence>
<reference evidence="1" key="1">
    <citation type="submission" date="2020-08" db="EMBL/GenBank/DDBJ databases">
        <title>Multicomponent nature underlies the extraordinary mechanical properties of spider dragline silk.</title>
        <authorList>
            <person name="Kono N."/>
            <person name="Nakamura H."/>
            <person name="Mori M."/>
            <person name="Yoshida Y."/>
            <person name="Ohtoshi R."/>
            <person name="Malay A.D."/>
            <person name="Moran D.A.P."/>
            <person name="Tomita M."/>
            <person name="Numata K."/>
            <person name="Arakawa K."/>
        </authorList>
    </citation>
    <scope>NUCLEOTIDE SEQUENCE</scope>
</reference>